<evidence type="ECO:0000256" key="5">
    <source>
        <dbReference type="ARBA" id="ARBA00023049"/>
    </source>
</evidence>
<feature type="domain" description="Peptidase M48" evidence="8">
    <location>
        <begin position="120"/>
        <end position="200"/>
    </location>
</feature>
<dbReference type="GO" id="GO:0006508">
    <property type="term" value="P:proteolysis"/>
    <property type="evidence" value="ECO:0007669"/>
    <property type="project" value="UniProtKB-KW"/>
</dbReference>
<keyword evidence="5 6" id="KW-0482">Metalloprotease</keyword>
<dbReference type="GO" id="GO:0004222">
    <property type="term" value="F:metalloendopeptidase activity"/>
    <property type="evidence" value="ECO:0007669"/>
    <property type="project" value="InterPro"/>
</dbReference>
<dbReference type="InterPro" id="IPR052173">
    <property type="entry name" value="Beta-lactam_resp_regulator"/>
</dbReference>
<comment type="cofactor">
    <cofactor evidence="6">
        <name>Zn(2+)</name>
        <dbReference type="ChEBI" id="CHEBI:29105"/>
    </cofactor>
    <text evidence="6">Binds 1 zinc ion per subunit.</text>
</comment>
<dbReference type="Proteomes" id="UP000237846">
    <property type="component" value="Unassembled WGS sequence"/>
</dbReference>
<name>A0A2T0QAA2_9ACTN</name>
<evidence type="ECO:0000256" key="2">
    <source>
        <dbReference type="ARBA" id="ARBA00022723"/>
    </source>
</evidence>
<dbReference type="Gene3D" id="3.30.2010.10">
    <property type="entry name" value="Metalloproteases ('zincins'), catalytic domain"/>
    <property type="match status" value="1"/>
</dbReference>
<dbReference type="AlphaFoldDB" id="A0A2T0QAA2"/>
<evidence type="ECO:0000256" key="4">
    <source>
        <dbReference type="ARBA" id="ARBA00022833"/>
    </source>
</evidence>
<dbReference type="OrthoDB" id="9785340at2"/>
<proteinExistence type="inferred from homology"/>
<comment type="caution">
    <text evidence="9">The sequence shown here is derived from an EMBL/GenBank/DDBJ whole genome shotgun (WGS) entry which is preliminary data.</text>
</comment>
<sequence>MVSAVLLASIAVGCMYAARRLRRAAWPLRGPHAAVVAWQAIGLAWGFAAIGALLAVGLLPYGQGVVGGLLALAGELASPTGLTTVGPFQLAAIGAAAGLTGLLLWMLVASFVAVMRARQRHRELLNLVGRGHPELPGALVLDHPAAAAYCVPGVRSQVVVSAGTLALLDRGELDAVMAHEHAHLRERHDLVLLPFASLRRAFPGVGVVESSYAAVGLLIEMCADDQARRQLAARTLAMALLRIGAAGPGRVPSGALSAAGTEHDVVTRVSRLLEPSAALSRRAQLAILGASAGLMAATFALWNLPL</sequence>
<protein>
    <submittedName>
        <fullName evidence="9">Peptidase M48-like protein</fullName>
    </submittedName>
</protein>
<dbReference type="PANTHER" id="PTHR34978">
    <property type="entry name" value="POSSIBLE SENSOR-TRANSDUCER PROTEIN BLAR"/>
    <property type="match status" value="1"/>
</dbReference>
<dbReference type="Pfam" id="PF01435">
    <property type="entry name" value="Peptidase_M48"/>
    <property type="match status" value="1"/>
</dbReference>
<evidence type="ECO:0000256" key="3">
    <source>
        <dbReference type="ARBA" id="ARBA00022801"/>
    </source>
</evidence>
<dbReference type="EMBL" id="PVZC01000002">
    <property type="protein sequence ID" value="PRY00745.1"/>
    <property type="molecule type" value="Genomic_DNA"/>
</dbReference>
<dbReference type="RefSeq" id="WP_106242692.1">
    <property type="nucleotide sequence ID" value="NZ_PVZC01000002.1"/>
</dbReference>
<reference evidence="9 10" key="1">
    <citation type="submission" date="2018-03" db="EMBL/GenBank/DDBJ databases">
        <title>Genomic Encyclopedia of Archaeal and Bacterial Type Strains, Phase II (KMG-II): from individual species to whole genera.</title>
        <authorList>
            <person name="Goeker M."/>
        </authorList>
    </citation>
    <scope>NUCLEOTIDE SEQUENCE [LARGE SCALE GENOMIC DNA]</scope>
    <source>
        <strain evidence="9 10">DSM 45601</strain>
    </source>
</reference>
<comment type="similarity">
    <text evidence="6">Belongs to the peptidase M48 family.</text>
</comment>
<keyword evidence="1 6" id="KW-0645">Protease</keyword>
<evidence type="ECO:0000313" key="9">
    <source>
        <dbReference type="EMBL" id="PRY00745.1"/>
    </source>
</evidence>
<gene>
    <name evidence="9" type="ORF">CLV72_102377</name>
</gene>
<organism evidence="9 10">
    <name type="scientific">Allonocardiopsis opalescens</name>
    <dbReference type="NCBI Taxonomy" id="1144618"/>
    <lineage>
        <taxon>Bacteria</taxon>
        <taxon>Bacillati</taxon>
        <taxon>Actinomycetota</taxon>
        <taxon>Actinomycetes</taxon>
        <taxon>Streptosporangiales</taxon>
        <taxon>Allonocardiopsis</taxon>
    </lineage>
</organism>
<dbReference type="GO" id="GO:0046872">
    <property type="term" value="F:metal ion binding"/>
    <property type="evidence" value="ECO:0007669"/>
    <property type="project" value="UniProtKB-KW"/>
</dbReference>
<evidence type="ECO:0000256" key="1">
    <source>
        <dbReference type="ARBA" id="ARBA00022670"/>
    </source>
</evidence>
<feature type="transmembrane region" description="Helical" evidence="7">
    <location>
        <begin position="88"/>
        <end position="114"/>
    </location>
</feature>
<keyword evidence="3 6" id="KW-0378">Hydrolase</keyword>
<keyword evidence="7" id="KW-0812">Transmembrane</keyword>
<dbReference type="InterPro" id="IPR001915">
    <property type="entry name" value="Peptidase_M48"/>
</dbReference>
<evidence type="ECO:0000256" key="7">
    <source>
        <dbReference type="SAM" id="Phobius"/>
    </source>
</evidence>
<accession>A0A2T0QAA2</accession>
<keyword evidence="4 6" id="KW-0862">Zinc</keyword>
<feature type="transmembrane region" description="Helical" evidence="7">
    <location>
        <begin position="285"/>
        <end position="304"/>
    </location>
</feature>
<keyword evidence="2" id="KW-0479">Metal-binding</keyword>
<evidence type="ECO:0000256" key="6">
    <source>
        <dbReference type="RuleBase" id="RU003983"/>
    </source>
</evidence>
<evidence type="ECO:0000259" key="8">
    <source>
        <dbReference type="Pfam" id="PF01435"/>
    </source>
</evidence>
<feature type="transmembrane region" description="Helical" evidence="7">
    <location>
        <begin position="36"/>
        <end position="58"/>
    </location>
</feature>
<dbReference type="PANTHER" id="PTHR34978:SF3">
    <property type="entry name" value="SLR0241 PROTEIN"/>
    <property type="match status" value="1"/>
</dbReference>
<keyword evidence="7" id="KW-1133">Transmembrane helix</keyword>
<keyword evidence="7" id="KW-0472">Membrane</keyword>
<evidence type="ECO:0000313" key="10">
    <source>
        <dbReference type="Proteomes" id="UP000237846"/>
    </source>
</evidence>
<dbReference type="CDD" id="cd07326">
    <property type="entry name" value="M56_BlaR1_MecR1_like"/>
    <property type="match status" value="1"/>
</dbReference>
<keyword evidence="10" id="KW-1185">Reference proteome</keyword>